<gene>
    <name evidence="2" type="ORF">L195_g007364</name>
</gene>
<reference evidence="2 3" key="1">
    <citation type="journal article" date="2014" name="Am. J. Bot.">
        <title>Genome assembly and annotation for red clover (Trifolium pratense; Fabaceae).</title>
        <authorList>
            <person name="Istvanek J."/>
            <person name="Jaros M."/>
            <person name="Krenek A."/>
            <person name="Repkova J."/>
        </authorList>
    </citation>
    <scope>NUCLEOTIDE SEQUENCE [LARGE SCALE GENOMIC DNA]</scope>
    <source>
        <strain evidence="3">cv. Tatra</strain>
        <tissue evidence="2">Young leaves</tissue>
    </source>
</reference>
<protein>
    <submittedName>
        <fullName evidence="2">Uncharacterized protein</fullName>
    </submittedName>
</protein>
<dbReference type="AlphaFoldDB" id="A0A2K3P664"/>
<evidence type="ECO:0000256" key="1">
    <source>
        <dbReference type="SAM" id="MobiDB-lite"/>
    </source>
</evidence>
<sequence>MSTGTGLPTTSFSMPLHNVSDDIGNGELHSHEPVIQKIEVPEAPQIGIIDDDCSDDGEGIVVEMQITRVVNDEEFDVAVQNELKVVKQLWAEMTESEKLRLFRRVRKKRNKQNVRSASQTYNARSKGPPSHMSL</sequence>
<evidence type="ECO:0000313" key="2">
    <source>
        <dbReference type="EMBL" id="PNY10775.1"/>
    </source>
</evidence>
<dbReference type="EMBL" id="ASHM01004066">
    <property type="protein sequence ID" value="PNY10775.1"/>
    <property type="molecule type" value="Genomic_DNA"/>
</dbReference>
<reference evidence="2 3" key="2">
    <citation type="journal article" date="2017" name="Front. Plant Sci.">
        <title>Gene Classification and Mining of Molecular Markers Useful in Red Clover (Trifolium pratense) Breeding.</title>
        <authorList>
            <person name="Istvanek J."/>
            <person name="Dluhosova J."/>
            <person name="Dluhos P."/>
            <person name="Patkova L."/>
            <person name="Nedelnik J."/>
            <person name="Repkova J."/>
        </authorList>
    </citation>
    <scope>NUCLEOTIDE SEQUENCE [LARGE SCALE GENOMIC DNA]</scope>
    <source>
        <strain evidence="3">cv. Tatra</strain>
        <tissue evidence="2">Young leaves</tissue>
    </source>
</reference>
<organism evidence="2 3">
    <name type="scientific">Trifolium pratense</name>
    <name type="common">Red clover</name>
    <dbReference type="NCBI Taxonomy" id="57577"/>
    <lineage>
        <taxon>Eukaryota</taxon>
        <taxon>Viridiplantae</taxon>
        <taxon>Streptophyta</taxon>
        <taxon>Embryophyta</taxon>
        <taxon>Tracheophyta</taxon>
        <taxon>Spermatophyta</taxon>
        <taxon>Magnoliopsida</taxon>
        <taxon>eudicotyledons</taxon>
        <taxon>Gunneridae</taxon>
        <taxon>Pentapetalae</taxon>
        <taxon>rosids</taxon>
        <taxon>fabids</taxon>
        <taxon>Fabales</taxon>
        <taxon>Fabaceae</taxon>
        <taxon>Papilionoideae</taxon>
        <taxon>50 kb inversion clade</taxon>
        <taxon>NPAAA clade</taxon>
        <taxon>Hologalegina</taxon>
        <taxon>IRL clade</taxon>
        <taxon>Trifolieae</taxon>
        <taxon>Trifolium</taxon>
    </lineage>
</organism>
<accession>A0A2K3P664</accession>
<name>A0A2K3P664_TRIPR</name>
<dbReference type="Proteomes" id="UP000236291">
    <property type="component" value="Unassembled WGS sequence"/>
</dbReference>
<comment type="caution">
    <text evidence="2">The sequence shown here is derived from an EMBL/GenBank/DDBJ whole genome shotgun (WGS) entry which is preliminary data.</text>
</comment>
<feature type="region of interest" description="Disordered" evidence="1">
    <location>
        <begin position="107"/>
        <end position="134"/>
    </location>
</feature>
<proteinExistence type="predicted"/>
<evidence type="ECO:0000313" key="3">
    <source>
        <dbReference type="Proteomes" id="UP000236291"/>
    </source>
</evidence>